<sequence length="180" mass="19847">MNLNALVERAKFYPGYCFPREVEWLAATAGQQRQDARWCEVGTLFGKSLIVVGHSLPRPATLVSVDLNWGRQEAAGISAHTAFRELSNGHGLQLHAIRSASVQAAETFPNEWFDVVYIDAAHDYESVRADIDAWLPKIRTGGMICGHDFNDALFPGLIKAVDETPLETTNPAGSIWMAHV</sequence>
<dbReference type="SUPFAM" id="SSF53335">
    <property type="entry name" value="S-adenosyl-L-methionine-dependent methyltransferases"/>
    <property type="match status" value="1"/>
</dbReference>
<dbReference type="AlphaFoldDB" id="A0A5C5XKV1"/>
<dbReference type="EMBL" id="SJPG01000001">
    <property type="protein sequence ID" value="TWT63169.1"/>
    <property type="molecule type" value="Genomic_DNA"/>
</dbReference>
<dbReference type="Proteomes" id="UP000316095">
    <property type="component" value="Unassembled WGS sequence"/>
</dbReference>
<evidence type="ECO:0000313" key="2">
    <source>
        <dbReference type="Proteomes" id="UP000316095"/>
    </source>
</evidence>
<reference evidence="1 2" key="1">
    <citation type="submission" date="2019-02" db="EMBL/GenBank/DDBJ databases">
        <title>Deep-cultivation of Planctomycetes and their phenomic and genomic characterization uncovers novel biology.</title>
        <authorList>
            <person name="Wiegand S."/>
            <person name="Jogler M."/>
            <person name="Boedeker C."/>
            <person name="Pinto D."/>
            <person name="Vollmers J."/>
            <person name="Rivas-Marin E."/>
            <person name="Kohn T."/>
            <person name="Peeters S.H."/>
            <person name="Heuer A."/>
            <person name="Rast P."/>
            <person name="Oberbeckmann S."/>
            <person name="Bunk B."/>
            <person name="Jeske O."/>
            <person name="Meyerdierks A."/>
            <person name="Storesund J.E."/>
            <person name="Kallscheuer N."/>
            <person name="Luecker S."/>
            <person name="Lage O.M."/>
            <person name="Pohl T."/>
            <person name="Merkel B.J."/>
            <person name="Hornburger P."/>
            <person name="Mueller R.-W."/>
            <person name="Bruemmer F."/>
            <person name="Labrenz M."/>
            <person name="Spormann A.M."/>
            <person name="Op Den Camp H."/>
            <person name="Overmann J."/>
            <person name="Amann R."/>
            <person name="Jetten M.S.M."/>
            <person name="Mascher T."/>
            <person name="Medema M.H."/>
            <person name="Devos D.P."/>
            <person name="Kaster A.-K."/>
            <person name="Ovreas L."/>
            <person name="Rohde M."/>
            <person name="Galperin M.Y."/>
            <person name="Jogler C."/>
        </authorList>
    </citation>
    <scope>NUCLEOTIDE SEQUENCE [LARGE SCALE GENOMIC DNA]</scope>
    <source>
        <strain evidence="1 2">Pan54</strain>
    </source>
</reference>
<keyword evidence="2" id="KW-1185">Reference proteome</keyword>
<comment type="caution">
    <text evidence="1">The sequence shown here is derived from an EMBL/GenBank/DDBJ whole genome shotgun (WGS) entry which is preliminary data.</text>
</comment>
<dbReference type="Pfam" id="PF13578">
    <property type="entry name" value="Methyltransf_24"/>
    <property type="match status" value="1"/>
</dbReference>
<gene>
    <name evidence="1" type="ORF">Pan54_39220</name>
</gene>
<proteinExistence type="predicted"/>
<dbReference type="Gene3D" id="3.40.50.150">
    <property type="entry name" value="Vaccinia Virus protein VP39"/>
    <property type="match status" value="1"/>
</dbReference>
<name>A0A5C5XKV1_9PLAN</name>
<dbReference type="RefSeq" id="WP_165441857.1">
    <property type="nucleotide sequence ID" value="NZ_SJPG01000001.1"/>
</dbReference>
<evidence type="ECO:0000313" key="1">
    <source>
        <dbReference type="EMBL" id="TWT63169.1"/>
    </source>
</evidence>
<accession>A0A5C5XKV1</accession>
<organism evidence="1 2">
    <name type="scientific">Rubinisphaera italica</name>
    <dbReference type="NCBI Taxonomy" id="2527969"/>
    <lineage>
        <taxon>Bacteria</taxon>
        <taxon>Pseudomonadati</taxon>
        <taxon>Planctomycetota</taxon>
        <taxon>Planctomycetia</taxon>
        <taxon>Planctomycetales</taxon>
        <taxon>Planctomycetaceae</taxon>
        <taxon>Rubinisphaera</taxon>
    </lineage>
</organism>
<dbReference type="InterPro" id="IPR029063">
    <property type="entry name" value="SAM-dependent_MTases_sf"/>
</dbReference>
<protein>
    <recommendedName>
        <fullName evidence="3">Class I SAM-dependent methyltransferase</fullName>
    </recommendedName>
</protein>
<evidence type="ECO:0008006" key="3">
    <source>
        <dbReference type="Google" id="ProtNLM"/>
    </source>
</evidence>